<dbReference type="RefSeq" id="WP_271178076.1">
    <property type="nucleotide sequence ID" value="NZ_BAAAJO010000003.1"/>
</dbReference>
<reference evidence="2" key="2">
    <citation type="submission" date="2023-01" db="EMBL/GenBank/DDBJ databases">
        <authorList>
            <person name="Sun Q."/>
            <person name="Evtushenko L."/>
        </authorList>
    </citation>
    <scope>NUCLEOTIDE SEQUENCE</scope>
    <source>
        <strain evidence="2">VKM Ac-1401</strain>
    </source>
</reference>
<evidence type="ECO:0000313" key="2">
    <source>
        <dbReference type="EMBL" id="GLJ77434.1"/>
    </source>
</evidence>
<dbReference type="InterPro" id="IPR010699">
    <property type="entry name" value="DUF1275"/>
</dbReference>
<keyword evidence="1" id="KW-1133">Transmembrane helix</keyword>
<name>A0A9W6HBE3_9MICO</name>
<evidence type="ECO:0000313" key="3">
    <source>
        <dbReference type="Proteomes" id="UP001142372"/>
    </source>
</evidence>
<feature type="transmembrane region" description="Helical" evidence="1">
    <location>
        <begin position="12"/>
        <end position="32"/>
    </location>
</feature>
<dbReference type="PANTHER" id="PTHR37314:SF4">
    <property type="entry name" value="UPF0700 TRANSMEMBRANE PROTEIN YOAK"/>
    <property type="match status" value="1"/>
</dbReference>
<gene>
    <name evidence="2" type="ORF">GCM10017584_30080</name>
</gene>
<sequence>MPRRDPARLHLFIMLGLTFTTGIIDAVGYLGLDKVFTANMTGNVVILGMGLAGADGLPIVGPALALGGFLLGAAIGGRALSTSRTGWGRATTAALVVSASVTLALGVISIVVPPTHGTAWGLTLTTILATTMGLQAATARRLAVADVTTVVVTSTITGLAADSRLAGGSGTRWPRRVLAVVLILAGAAVGALLLRGSVALGLTVAGAIALALALFGHALRESRLSPDEATAAD</sequence>
<reference evidence="2" key="1">
    <citation type="journal article" date="2014" name="Int. J. Syst. Evol. Microbiol.">
        <title>Complete genome sequence of Corynebacterium casei LMG S-19264T (=DSM 44701T), isolated from a smear-ripened cheese.</title>
        <authorList>
            <consortium name="US DOE Joint Genome Institute (JGI-PGF)"/>
            <person name="Walter F."/>
            <person name="Albersmeier A."/>
            <person name="Kalinowski J."/>
            <person name="Ruckert C."/>
        </authorList>
    </citation>
    <scope>NUCLEOTIDE SEQUENCE</scope>
    <source>
        <strain evidence="2">VKM Ac-1401</strain>
    </source>
</reference>
<evidence type="ECO:0008006" key="4">
    <source>
        <dbReference type="Google" id="ProtNLM"/>
    </source>
</evidence>
<comment type="caution">
    <text evidence="2">The sequence shown here is derived from an EMBL/GenBank/DDBJ whole genome shotgun (WGS) entry which is preliminary data.</text>
</comment>
<keyword evidence="3" id="KW-1185">Reference proteome</keyword>
<accession>A0A9W6HBE3</accession>
<evidence type="ECO:0000256" key="1">
    <source>
        <dbReference type="SAM" id="Phobius"/>
    </source>
</evidence>
<dbReference type="EMBL" id="BSEN01000015">
    <property type="protein sequence ID" value="GLJ77434.1"/>
    <property type="molecule type" value="Genomic_DNA"/>
</dbReference>
<protein>
    <recommendedName>
        <fullName evidence="4">DUF1275 domain-containing protein</fullName>
    </recommendedName>
</protein>
<keyword evidence="1" id="KW-0812">Transmembrane</keyword>
<feature type="transmembrane region" description="Helical" evidence="1">
    <location>
        <begin position="177"/>
        <end position="194"/>
    </location>
</feature>
<dbReference type="Proteomes" id="UP001142372">
    <property type="component" value="Unassembled WGS sequence"/>
</dbReference>
<feature type="transmembrane region" description="Helical" evidence="1">
    <location>
        <begin position="92"/>
        <end position="112"/>
    </location>
</feature>
<feature type="transmembrane region" description="Helical" evidence="1">
    <location>
        <begin position="59"/>
        <end position="80"/>
    </location>
</feature>
<proteinExistence type="predicted"/>
<dbReference type="PANTHER" id="PTHR37314">
    <property type="entry name" value="SLR0142 PROTEIN"/>
    <property type="match status" value="1"/>
</dbReference>
<keyword evidence="1" id="KW-0472">Membrane</keyword>
<dbReference type="AlphaFoldDB" id="A0A9W6HBE3"/>
<organism evidence="2 3">
    <name type="scientific">Leifsonia poae</name>
    <dbReference type="NCBI Taxonomy" id="110933"/>
    <lineage>
        <taxon>Bacteria</taxon>
        <taxon>Bacillati</taxon>
        <taxon>Actinomycetota</taxon>
        <taxon>Actinomycetes</taxon>
        <taxon>Micrococcales</taxon>
        <taxon>Microbacteriaceae</taxon>
        <taxon>Leifsonia</taxon>
    </lineage>
</organism>
<dbReference type="Pfam" id="PF06912">
    <property type="entry name" value="DUF1275"/>
    <property type="match status" value="1"/>
</dbReference>
<feature type="transmembrane region" description="Helical" evidence="1">
    <location>
        <begin position="118"/>
        <end position="137"/>
    </location>
</feature>
<feature type="transmembrane region" description="Helical" evidence="1">
    <location>
        <begin position="200"/>
        <end position="219"/>
    </location>
</feature>